<sequence length="241" mass="26993">MEANNSLKFIASNPFDAGGYVSSVPVNQSERLKPSSNSPRSNKNRDHLDSATHQDNHENFNNKILDRDSNNNNNSINQNETSTSSRTNQINRSKLSIISEFDENRSIISNDSFVTVTETLMMRPSLTNVNSSIDIEIDRGPSSIPTFDNLGVQSNPIVCDKKSNQIGNLPLPMILQQSVNAKPSSRLIQSPSLRSQSKRLKEQKSILAMIESYRESFPKKFDPFVFDKIIEISINPFGESD</sequence>
<organism evidence="2 3">
    <name type="scientific">Sarcoptes scabiei</name>
    <name type="common">Itch mite</name>
    <name type="synonym">Acarus scabiei</name>
    <dbReference type="NCBI Taxonomy" id="52283"/>
    <lineage>
        <taxon>Eukaryota</taxon>
        <taxon>Metazoa</taxon>
        <taxon>Ecdysozoa</taxon>
        <taxon>Arthropoda</taxon>
        <taxon>Chelicerata</taxon>
        <taxon>Arachnida</taxon>
        <taxon>Acari</taxon>
        <taxon>Acariformes</taxon>
        <taxon>Sarcoptiformes</taxon>
        <taxon>Astigmata</taxon>
        <taxon>Psoroptidia</taxon>
        <taxon>Sarcoptoidea</taxon>
        <taxon>Sarcoptidae</taxon>
        <taxon>Sarcoptinae</taxon>
        <taxon>Sarcoptes</taxon>
    </lineage>
</organism>
<feature type="compositionally biased region" description="Basic and acidic residues" evidence="1">
    <location>
        <begin position="43"/>
        <end position="69"/>
    </location>
</feature>
<feature type="compositionally biased region" description="Low complexity" evidence="1">
    <location>
        <begin position="70"/>
        <end position="85"/>
    </location>
</feature>
<protein>
    <submittedName>
        <fullName evidence="2">Uncharacterized protein</fullName>
    </submittedName>
</protein>
<evidence type="ECO:0000256" key="1">
    <source>
        <dbReference type="SAM" id="MobiDB-lite"/>
    </source>
</evidence>
<reference evidence="2 3" key="1">
    <citation type="journal article" date="2015" name="Parasit. Vectors">
        <title>Draft genome of the scabies mite.</title>
        <authorList>
            <person name="Rider S.D.Jr."/>
            <person name="Morgan M.S."/>
            <person name="Arlian L.G."/>
        </authorList>
    </citation>
    <scope>NUCLEOTIDE SEQUENCE [LARGE SCALE GENOMIC DNA]</scope>
    <source>
        <strain evidence="2">Arlian Lab</strain>
    </source>
</reference>
<proteinExistence type="predicted"/>
<evidence type="ECO:0000313" key="3">
    <source>
        <dbReference type="Proteomes" id="UP000616769"/>
    </source>
</evidence>
<accession>A0A132A3B0</accession>
<dbReference type="VEuPathDB" id="VectorBase:SSCA003103"/>
<dbReference type="EMBL" id="JXLN01010312">
    <property type="protein sequence ID" value="KPM05488.1"/>
    <property type="molecule type" value="Genomic_DNA"/>
</dbReference>
<name>A0A132A3B0_SARSC</name>
<evidence type="ECO:0000313" key="2">
    <source>
        <dbReference type="EMBL" id="KPM05488.1"/>
    </source>
</evidence>
<gene>
    <name evidence="2" type="ORF">QR98_0039520</name>
</gene>
<dbReference type="AlphaFoldDB" id="A0A132A3B0"/>
<dbReference type="Proteomes" id="UP000616769">
    <property type="component" value="Unassembled WGS sequence"/>
</dbReference>
<feature type="region of interest" description="Disordered" evidence="1">
    <location>
        <begin position="26"/>
        <end position="89"/>
    </location>
</feature>
<comment type="caution">
    <text evidence="2">The sequence shown here is derived from an EMBL/GenBank/DDBJ whole genome shotgun (WGS) entry which is preliminary data.</text>
</comment>